<gene>
    <name evidence="6" type="ORF">CSSPTR1EN2_LOCUS12220</name>
</gene>
<dbReference type="Gene3D" id="4.10.280.10">
    <property type="entry name" value="Helix-loop-helix DNA-binding domain"/>
    <property type="match status" value="1"/>
</dbReference>
<dbReference type="SUPFAM" id="SSF47459">
    <property type="entry name" value="HLH, helix-loop-helix DNA-binding domain"/>
    <property type="match status" value="1"/>
</dbReference>
<dbReference type="SMART" id="SM00353">
    <property type="entry name" value="HLH"/>
    <property type="match status" value="1"/>
</dbReference>
<evidence type="ECO:0000256" key="4">
    <source>
        <dbReference type="SAM" id="MobiDB-lite"/>
    </source>
</evidence>
<reference evidence="6" key="1">
    <citation type="submission" date="2024-02" db="EMBL/GenBank/DDBJ databases">
        <authorList>
            <consortium name="ELIXIR-Norway"/>
            <consortium name="Elixir Norway"/>
        </authorList>
    </citation>
    <scope>NUCLEOTIDE SEQUENCE</scope>
</reference>
<feature type="domain" description="BHLH" evidence="5">
    <location>
        <begin position="210"/>
        <end position="259"/>
    </location>
</feature>
<dbReference type="Proteomes" id="UP001497512">
    <property type="component" value="Chromosome 2"/>
</dbReference>
<dbReference type="PANTHER" id="PTHR45844">
    <property type="entry name" value="TRANSCRIPTION FACTOR BHLH30"/>
    <property type="match status" value="1"/>
</dbReference>
<dbReference type="PANTHER" id="PTHR45844:SF2">
    <property type="entry name" value="TRANSCRIPTION FACTOR BHLH30"/>
    <property type="match status" value="1"/>
</dbReference>
<dbReference type="InterPro" id="IPR045847">
    <property type="entry name" value="AIG1-like"/>
</dbReference>
<evidence type="ECO:0000256" key="2">
    <source>
        <dbReference type="ARBA" id="ARBA00023125"/>
    </source>
</evidence>
<keyword evidence="3" id="KW-0804">Transcription</keyword>
<name>A0ABP0U6X1_9BRYO</name>
<dbReference type="PROSITE" id="PS50888">
    <property type="entry name" value="BHLH"/>
    <property type="match status" value="1"/>
</dbReference>
<dbReference type="InterPro" id="IPR011598">
    <property type="entry name" value="bHLH_dom"/>
</dbReference>
<dbReference type="InterPro" id="IPR036638">
    <property type="entry name" value="HLH_DNA-bd_sf"/>
</dbReference>
<evidence type="ECO:0000256" key="3">
    <source>
        <dbReference type="ARBA" id="ARBA00023163"/>
    </source>
</evidence>
<evidence type="ECO:0000259" key="5">
    <source>
        <dbReference type="PROSITE" id="PS50888"/>
    </source>
</evidence>
<keyword evidence="1" id="KW-0805">Transcription regulation</keyword>
<keyword evidence="7" id="KW-1185">Reference proteome</keyword>
<dbReference type="Pfam" id="PF00010">
    <property type="entry name" value="HLH"/>
    <property type="match status" value="1"/>
</dbReference>
<evidence type="ECO:0000256" key="1">
    <source>
        <dbReference type="ARBA" id="ARBA00023015"/>
    </source>
</evidence>
<protein>
    <recommendedName>
        <fullName evidence="5">BHLH domain-containing protein</fullName>
    </recommendedName>
</protein>
<keyword evidence="2" id="KW-0238">DNA-binding</keyword>
<accession>A0ABP0U6X1</accession>
<evidence type="ECO:0000313" key="6">
    <source>
        <dbReference type="EMBL" id="CAK9214415.1"/>
    </source>
</evidence>
<sequence>MHVYGRVVSAKSQESDKPKRKETTSTLRGGKILGGCGGVESLLACFLTKWTTPIPGVLRVGGDKIHRHPCFLGNGLNRPVFGHYDKHFQKQGRQKETVWGILSQQGRCGARDQSTNTMSTDAKRVIIFLRVHASASFHEQLGTRATVGPQLLGHSLDSKQTRYLALPPTAPVGSSRAADSGSLVIGNSQQELIHSSKVTAQEMLAAKELAASRNHSEAERCRRECINSRLSTICSLLPSSTKTDKASLLAEVIDHLSELKQHAADVGDVASMPMDVNELQIDMDPLYGEGWHVLRVTFSCNDSADLFQDLIRIFNQLDFHLLKAEIATVSGHIKCIIHVAARSSSNNKQLMTAATEETGRSSSITALKEALCSFMEEKQVSTAGMSP</sequence>
<proteinExistence type="predicted"/>
<dbReference type="EMBL" id="OZ019894">
    <property type="protein sequence ID" value="CAK9214415.1"/>
    <property type="molecule type" value="Genomic_DNA"/>
</dbReference>
<feature type="region of interest" description="Disordered" evidence="4">
    <location>
        <begin position="1"/>
        <end position="25"/>
    </location>
</feature>
<evidence type="ECO:0000313" key="7">
    <source>
        <dbReference type="Proteomes" id="UP001497512"/>
    </source>
</evidence>
<organism evidence="6 7">
    <name type="scientific">Sphagnum troendelagicum</name>
    <dbReference type="NCBI Taxonomy" id="128251"/>
    <lineage>
        <taxon>Eukaryota</taxon>
        <taxon>Viridiplantae</taxon>
        <taxon>Streptophyta</taxon>
        <taxon>Embryophyta</taxon>
        <taxon>Bryophyta</taxon>
        <taxon>Sphagnophytina</taxon>
        <taxon>Sphagnopsida</taxon>
        <taxon>Sphagnales</taxon>
        <taxon>Sphagnaceae</taxon>
        <taxon>Sphagnum</taxon>
    </lineage>
</organism>
<feature type="compositionally biased region" description="Basic and acidic residues" evidence="4">
    <location>
        <begin position="13"/>
        <end position="23"/>
    </location>
</feature>